<evidence type="ECO:0000313" key="1">
    <source>
        <dbReference type="EMBL" id="KAH6933968.1"/>
    </source>
</evidence>
<reference evidence="1" key="1">
    <citation type="submission" date="2020-05" db="EMBL/GenBank/DDBJ databases">
        <title>Large-scale comparative analyses of tick genomes elucidate their genetic diversity and vector capacities.</title>
        <authorList>
            <person name="Jia N."/>
            <person name="Wang J."/>
            <person name="Shi W."/>
            <person name="Du L."/>
            <person name="Sun Y."/>
            <person name="Zhan W."/>
            <person name="Jiang J."/>
            <person name="Wang Q."/>
            <person name="Zhang B."/>
            <person name="Ji P."/>
            <person name="Sakyi L.B."/>
            <person name="Cui X."/>
            <person name="Yuan T."/>
            <person name="Jiang B."/>
            <person name="Yang W."/>
            <person name="Lam T.T.-Y."/>
            <person name="Chang Q."/>
            <person name="Ding S."/>
            <person name="Wang X."/>
            <person name="Zhu J."/>
            <person name="Ruan X."/>
            <person name="Zhao L."/>
            <person name="Wei J."/>
            <person name="Que T."/>
            <person name="Du C."/>
            <person name="Cheng J."/>
            <person name="Dai P."/>
            <person name="Han X."/>
            <person name="Huang E."/>
            <person name="Gao Y."/>
            <person name="Liu J."/>
            <person name="Shao H."/>
            <person name="Ye R."/>
            <person name="Li L."/>
            <person name="Wei W."/>
            <person name="Wang X."/>
            <person name="Wang C."/>
            <person name="Yang T."/>
            <person name="Huo Q."/>
            <person name="Li W."/>
            <person name="Guo W."/>
            <person name="Chen H."/>
            <person name="Zhou L."/>
            <person name="Ni X."/>
            <person name="Tian J."/>
            <person name="Zhou Y."/>
            <person name="Sheng Y."/>
            <person name="Liu T."/>
            <person name="Pan Y."/>
            <person name="Xia L."/>
            <person name="Li J."/>
            <person name="Zhao F."/>
            <person name="Cao W."/>
        </authorList>
    </citation>
    <scope>NUCLEOTIDE SEQUENCE</scope>
    <source>
        <strain evidence="1">Hyas-2018</strain>
    </source>
</reference>
<evidence type="ECO:0000313" key="2">
    <source>
        <dbReference type="Proteomes" id="UP000821845"/>
    </source>
</evidence>
<gene>
    <name evidence="1" type="ORF">HPB50_019356</name>
</gene>
<protein>
    <submittedName>
        <fullName evidence="1">Uncharacterized protein</fullName>
    </submittedName>
</protein>
<organism evidence="1 2">
    <name type="scientific">Hyalomma asiaticum</name>
    <name type="common">Tick</name>
    <dbReference type="NCBI Taxonomy" id="266040"/>
    <lineage>
        <taxon>Eukaryota</taxon>
        <taxon>Metazoa</taxon>
        <taxon>Ecdysozoa</taxon>
        <taxon>Arthropoda</taxon>
        <taxon>Chelicerata</taxon>
        <taxon>Arachnida</taxon>
        <taxon>Acari</taxon>
        <taxon>Parasitiformes</taxon>
        <taxon>Ixodida</taxon>
        <taxon>Ixodoidea</taxon>
        <taxon>Ixodidae</taxon>
        <taxon>Hyalomminae</taxon>
        <taxon>Hyalomma</taxon>
    </lineage>
</organism>
<proteinExistence type="predicted"/>
<sequence>MVDPRTITQGADHEALLASAGEFQGVRWYDQDEREDTLVTTLTKRSVTAGANRRVRRGILGAAKMAKDMTTAAIRKVLVVKEKIRQLQGEEEDQPFQPIDVDAILKAEGYKETPSREDDEDSVPLYSPAELPLHQVQFPPPSEAYPLEHAEGFQSEGFHKV</sequence>
<accession>A0ACB7SGX0</accession>
<keyword evidence="2" id="KW-1185">Reference proteome</keyword>
<dbReference type="Proteomes" id="UP000821845">
    <property type="component" value="Chromosome 4"/>
</dbReference>
<dbReference type="EMBL" id="CM023484">
    <property type="protein sequence ID" value="KAH6933968.1"/>
    <property type="molecule type" value="Genomic_DNA"/>
</dbReference>
<comment type="caution">
    <text evidence="1">The sequence shown here is derived from an EMBL/GenBank/DDBJ whole genome shotgun (WGS) entry which is preliminary data.</text>
</comment>
<name>A0ACB7SGX0_HYAAI</name>